<evidence type="ECO:0000256" key="1">
    <source>
        <dbReference type="SAM" id="MobiDB-lite"/>
    </source>
</evidence>
<dbReference type="Pfam" id="PF19290">
    <property type="entry name" value="PmbA_TldD_2nd"/>
    <property type="match status" value="1"/>
</dbReference>
<feature type="non-terminal residue" evidence="4">
    <location>
        <position position="449"/>
    </location>
</feature>
<protein>
    <submittedName>
        <fullName evidence="4">TldE/PmbA family protein, Actinobacterial subgroup</fullName>
    </submittedName>
</protein>
<dbReference type="EMBL" id="CADCTX010000805">
    <property type="protein sequence ID" value="CAA9351562.1"/>
    <property type="molecule type" value="Genomic_DNA"/>
</dbReference>
<dbReference type="InterPro" id="IPR045570">
    <property type="entry name" value="Metalloprtase-TldD/E_cen_dom"/>
</dbReference>
<feature type="region of interest" description="Disordered" evidence="1">
    <location>
        <begin position="262"/>
        <end position="285"/>
    </location>
</feature>
<dbReference type="PANTHER" id="PTHR43666:SF1">
    <property type="entry name" value="CONSERVED PROTEIN"/>
    <property type="match status" value="1"/>
</dbReference>
<organism evidence="4">
    <name type="scientific">uncultured Gemmatimonadaceae bacterium</name>
    <dbReference type="NCBI Taxonomy" id="246130"/>
    <lineage>
        <taxon>Bacteria</taxon>
        <taxon>Pseudomonadati</taxon>
        <taxon>Gemmatimonadota</taxon>
        <taxon>Gemmatimonadia</taxon>
        <taxon>Gemmatimonadales</taxon>
        <taxon>Gemmatimonadaceae</taxon>
        <taxon>environmental samples</taxon>
    </lineage>
</organism>
<name>A0A6J4M7L2_9BACT</name>
<feature type="domain" description="Metalloprotease TldD/E central" evidence="3">
    <location>
        <begin position="144"/>
        <end position="227"/>
    </location>
</feature>
<feature type="domain" description="Metalloprotease TldD/E C-terminal" evidence="2">
    <location>
        <begin position="235"/>
        <end position="442"/>
    </location>
</feature>
<dbReference type="SUPFAM" id="SSF111283">
    <property type="entry name" value="Putative modulator of DNA gyrase, PmbA/TldD"/>
    <property type="match status" value="1"/>
</dbReference>
<gene>
    <name evidence="4" type="ORF">AVDCRST_MAG40-2922</name>
</gene>
<dbReference type="InterPro" id="IPR035068">
    <property type="entry name" value="TldD/PmbA_N"/>
</dbReference>
<dbReference type="InterPro" id="IPR036059">
    <property type="entry name" value="TldD/PmbA_sf"/>
</dbReference>
<evidence type="ECO:0000313" key="4">
    <source>
        <dbReference type="EMBL" id="CAA9351562.1"/>
    </source>
</evidence>
<dbReference type="Pfam" id="PF19289">
    <property type="entry name" value="PmbA_TldD_3rd"/>
    <property type="match status" value="1"/>
</dbReference>
<dbReference type="GO" id="GO:0008237">
    <property type="term" value="F:metallopeptidase activity"/>
    <property type="evidence" value="ECO:0007669"/>
    <property type="project" value="InterPro"/>
</dbReference>
<sequence length="449" mass="47115">MPDFTYLSREQAQALAKRVLGFSKAEEARVNISSGWSGNTRFAANEITTAGGTTDTTVTVTSTFGRRRAAAQTNVLDDASLRRAVELSERLARLAPEDPELMPELGAQQYVTVANAYAERTAELTPEARALAVKRVLDGAASAGAAGVDPKSLFVAGFLEASAGVNSAVATSKGLFAYHTATGVNLSTTARTPDGTGSGYATAGGRDWGQLDPAALGRRAAAKAVASRNPVAIEPGQYTVVLEPQAVSDLLPYMLGSFNARSSDEGRSAFSKPGGGSKVGEKIADPRVTLYSDPADAELLEQPFDNEGLPVRRTVWIENGVLSNLAYSRYWAQKQGKQPTGGAGGGGGGGGGFGGPAGGLKMAGGTKSTDELIAGTERGILVTRFWYIRFLDQRTVLVTGLTRDGTFLIEGGKITRAVKNFRFNESPLFVLNKLDELGRAERVSAGLVV</sequence>
<evidence type="ECO:0000259" key="3">
    <source>
        <dbReference type="Pfam" id="PF19290"/>
    </source>
</evidence>
<dbReference type="GO" id="GO:0006508">
    <property type="term" value="P:proteolysis"/>
    <property type="evidence" value="ECO:0007669"/>
    <property type="project" value="InterPro"/>
</dbReference>
<reference evidence="4" key="1">
    <citation type="submission" date="2020-02" db="EMBL/GenBank/DDBJ databases">
        <authorList>
            <person name="Meier V. D."/>
        </authorList>
    </citation>
    <scope>NUCLEOTIDE SEQUENCE</scope>
    <source>
        <strain evidence="4">AVDCRST_MAG40</strain>
    </source>
</reference>
<evidence type="ECO:0000259" key="2">
    <source>
        <dbReference type="Pfam" id="PF19289"/>
    </source>
</evidence>
<proteinExistence type="predicted"/>
<accession>A0A6J4M7L2</accession>
<dbReference type="Gene3D" id="3.30.2290.10">
    <property type="entry name" value="PmbA/TldD superfamily"/>
    <property type="match status" value="1"/>
</dbReference>
<dbReference type="PANTHER" id="PTHR43666">
    <property type="entry name" value="TLDD PROTEIN"/>
    <property type="match status" value="1"/>
</dbReference>
<dbReference type="InterPro" id="IPR045569">
    <property type="entry name" value="Metalloprtase-TldD/E_C"/>
</dbReference>
<dbReference type="AlphaFoldDB" id="A0A6J4M7L2"/>